<keyword evidence="2" id="KW-0472">Membrane</keyword>
<evidence type="ECO:0000256" key="1">
    <source>
        <dbReference type="SAM" id="MobiDB-lite"/>
    </source>
</evidence>
<keyword evidence="2" id="KW-0812">Transmembrane</keyword>
<feature type="region of interest" description="Disordered" evidence="1">
    <location>
        <begin position="1"/>
        <end position="24"/>
    </location>
</feature>
<dbReference type="EMBL" id="JAPTMU010000002">
    <property type="protein sequence ID" value="KAJ4947792.1"/>
    <property type="molecule type" value="Genomic_DNA"/>
</dbReference>
<accession>A0AAD6FUN1</accession>
<keyword evidence="2" id="KW-1133">Transmembrane helix</keyword>
<name>A0AAD6FUN1_9TELE</name>
<sequence>MSPGIAAERPAPTSPQVNDSDSLNRRGGAEDLMLPLWHQEVLIMMLGGMERVPSDISNDLNSCNADAMPSDLCYTYFLFFPASTLYIYIIVIDTVMTGVIMHADGAVNGCVDTVLTGWRGHISPTVSVMVACLRMLSSFLSVMPRCPEGVMSRQ</sequence>
<gene>
    <name evidence="3" type="ORF">JOQ06_009824</name>
</gene>
<feature type="transmembrane region" description="Helical" evidence="2">
    <location>
        <begin position="76"/>
        <end position="101"/>
    </location>
</feature>
<dbReference type="AlphaFoldDB" id="A0AAD6FUN1"/>
<organism evidence="3 4">
    <name type="scientific">Pogonophryne albipinna</name>
    <dbReference type="NCBI Taxonomy" id="1090488"/>
    <lineage>
        <taxon>Eukaryota</taxon>
        <taxon>Metazoa</taxon>
        <taxon>Chordata</taxon>
        <taxon>Craniata</taxon>
        <taxon>Vertebrata</taxon>
        <taxon>Euteleostomi</taxon>
        <taxon>Actinopterygii</taxon>
        <taxon>Neopterygii</taxon>
        <taxon>Teleostei</taxon>
        <taxon>Neoteleostei</taxon>
        <taxon>Acanthomorphata</taxon>
        <taxon>Eupercaria</taxon>
        <taxon>Perciformes</taxon>
        <taxon>Notothenioidei</taxon>
        <taxon>Pogonophryne</taxon>
    </lineage>
</organism>
<evidence type="ECO:0000313" key="3">
    <source>
        <dbReference type="EMBL" id="KAJ4947792.1"/>
    </source>
</evidence>
<evidence type="ECO:0000313" key="4">
    <source>
        <dbReference type="Proteomes" id="UP001219934"/>
    </source>
</evidence>
<keyword evidence="4" id="KW-1185">Reference proteome</keyword>
<protein>
    <submittedName>
        <fullName evidence="3">Uncharacterized protein</fullName>
    </submittedName>
</protein>
<evidence type="ECO:0000256" key="2">
    <source>
        <dbReference type="SAM" id="Phobius"/>
    </source>
</evidence>
<dbReference type="Proteomes" id="UP001219934">
    <property type="component" value="Unassembled WGS sequence"/>
</dbReference>
<reference evidence="3" key="1">
    <citation type="submission" date="2022-11" db="EMBL/GenBank/DDBJ databases">
        <title>Chromosome-level genome of Pogonophryne albipinna.</title>
        <authorList>
            <person name="Jo E."/>
        </authorList>
    </citation>
    <scope>NUCLEOTIDE SEQUENCE</scope>
    <source>
        <strain evidence="3">SGF0006</strain>
        <tissue evidence="3">Muscle</tissue>
    </source>
</reference>
<comment type="caution">
    <text evidence="3">The sequence shown here is derived from an EMBL/GenBank/DDBJ whole genome shotgun (WGS) entry which is preliminary data.</text>
</comment>
<proteinExistence type="predicted"/>
<feature type="transmembrane region" description="Helical" evidence="2">
    <location>
        <begin position="121"/>
        <end position="143"/>
    </location>
</feature>
<feature type="non-terminal residue" evidence="3">
    <location>
        <position position="154"/>
    </location>
</feature>